<organism evidence="2 3">
    <name type="scientific">Pontibacter fetidus</name>
    <dbReference type="NCBI Taxonomy" id="2700082"/>
    <lineage>
        <taxon>Bacteria</taxon>
        <taxon>Pseudomonadati</taxon>
        <taxon>Bacteroidota</taxon>
        <taxon>Cytophagia</taxon>
        <taxon>Cytophagales</taxon>
        <taxon>Hymenobacteraceae</taxon>
        <taxon>Pontibacter</taxon>
    </lineage>
</organism>
<sequence length="286" mass="31835">MVRLAKFAAICLVVGLVSCKSNEAPAPEVIPDFVQVPIVESVTRQLTEVSGIADSKRNPGNLWVHEDGGNPAQLYLLQHNGATVKTVFLKGAANRDWEDMVLADNDLYIADIGDNEGRHEHNTIYKFPEPSATTDTVYSYEKIDFKYPDGAHDAEAFLVDPQSKAIFIITKRDNSSRIYKLNYPYTRAGILTAELVGNLPYKGVVSAALAANGKGIIIKTYNSLFYYSRTPNQSIDKTLRGNYSILPYNLEPQGEAVTFSVDAKGYYTLSEKAYKDEVNLNFYKMH</sequence>
<keyword evidence="3" id="KW-1185">Reference proteome</keyword>
<reference evidence="2 3" key="1">
    <citation type="submission" date="2020-01" db="EMBL/GenBank/DDBJ databases">
        <authorList>
            <person name="Kim M.K."/>
        </authorList>
    </citation>
    <scope>NUCLEOTIDE SEQUENCE [LARGE SCALE GENOMIC DNA]</scope>
    <source>
        <strain evidence="2 3">BT213</strain>
    </source>
</reference>
<feature type="chain" id="PRO_5025435656" description="PE-PGRS family protein" evidence="1">
    <location>
        <begin position="27"/>
        <end position="286"/>
    </location>
</feature>
<feature type="signal peptide" evidence="1">
    <location>
        <begin position="1"/>
        <end position="26"/>
    </location>
</feature>
<dbReference type="AlphaFoldDB" id="A0A6B2H5T7"/>
<dbReference type="EMBL" id="JAAEAA010000007">
    <property type="protein sequence ID" value="NDK55667.1"/>
    <property type="molecule type" value="Genomic_DNA"/>
</dbReference>
<evidence type="ECO:0000313" key="3">
    <source>
        <dbReference type="Proteomes" id="UP000478546"/>
    </source>
</evidence>
<comment type="caution">
    <text evidence="2">The sequence shown here is derived from an EMBL/GenBank/DDBJ whole genome shotgun (WGS) entry which is preliminary data.</text>
</comment>
<gene>
    <name evidence="2" type="ORF">GWO68_07055</name>
</gene>
<name>A0A6B2H5T7_9BACT</name>
<dbReference type="RefSeq" id="WP_162345728.1">
    <property type="nucleotide sequence ID" value="NZ_JAAEAA010000007.1"/>
</dbReference>
<dbReference type="PROSITE" id="PS51257">
    <property type="entry name" value="PROKAR_LIPOPROTEIN"/>
    <property type="match status" value="1"/>
</dbReference>
<proteinExistence type="predicted"/>
<evidence type="ECO:0000256" key="1">
    <source>
        <dbReference type="SAM" id="SignalP"/>
    </source>
</evidence>
<evidence type="ECO:0000313" key="2">
    <source>
        <dbReference type="EMBL" id="NDK55667.1"/>
    </source>
</evidence>
<evidence type="ECO:0008006" key="4">
    <source>
        <dbReference type="Google" id="ProtNLM"/>
    </source>
</evidence>
<keyword evidence="1" id="KW-0732">Signal</keyword>
<dbReference type="Proteomes" id="UP000478546">
    <property type="component" value="Unassembled WGS sequence"/>
</dbReference>
<protein>
    <recommendedName>
        <fullName evidence="4">PE-PGRS family protein</fullName>
    </recommendedName>
</protein>
<accession>A0A6B2H5T7</accession>
<dbReference type="SUPFAM" id="SSF101898">
    <property type="entry name" value="NHL repeat"/>
    <property type="match status" value="1"/>
</dbReference>